<sequence length="85" mass="9275">MEFNVQRAERTLSLLTSTYLANTDAVAANLGLVIETIQLQNLLGSNSTHTAPSEATKRYESSVHKWLLRINSLATGKTSETRLAG</sequence>
<gene>
    <name evidence="1" type="ORF">FBU59_002825</name>
</gene>
<protein>
    <submittedName>
        <fullName evidence="1">Uncharacterized protein</fullName>
    </submittedName>
</protein>
<reference evidence="1" key="1">
    <citation type="submission" date="2022-07" db="EMBL/GenBank/DDBJ databases">
        <title>Phylogenomic reconstructions and comparative analyses of Kickxellomycotina fungi.</title>
        <authorList>
            <person name="Reynolds N.K."/>
            <person name="Stajich J.E."/>
            <person name="Barry K."/>
            <person name="Grigoriev I.V."/>
            <person name="Crous P."/>
            <person name="Smith M.E."/>
        </authorList>
    </citation>
    <scope>NUCLEOTIDE SEQUENCE</scope>
    <source>
        <strain evidence="1">NRRL 5244</strain>
    </source>
</reference>
<name>A0ACC1JA02_9FUNG</name>
<keyword evidence="2" id="KW-1185">Reference proteome</keyword>
<feature type="non-terminal residue" evidence="1">
    <location>
        <position position="85"/>
    </location>
</feature>
<dbReference type="Proteomes" id="UP001150603">
    <property type="component" value="Unassembled WGS sequence"/>
</dbReference>
<evidence type="ECO:0000313" key="2">
    <source>
        <dbReference type="Proteomes" id="UP001150603"/>
    </source>
</evidence>
<accession>A0ACC1JA02</accession>
<proteinExistence type="predicted"/>
<evidence type="ECO:0000313" key="1">
    <source>
        <dbReference type="EMBL" id="KAJ1943712.1"/>
    </source>
</evidence>
<organism evidence="1 2">
    <name type="scientific">Linderina macrospora</name>
    <dbReference type="NCBI Taxonomy" id="4868"/>
    <lineage>
        <taxon>Eukaryota</taxon>
        <taxon>Fungi</taxon>
        <taxon>Fungi incertae sedis</taxon>
        <taxon>Zoopagomycota</taxon>
        <taxon>Kickxellomycotina</taxon>
        <taxon>Kickxellomycetes</taxon>
        <taxon>Kickxellales</taxon>
        <taxon>Kickxellaceae</taxon>
        <taxon>Linderina</taxon>
    </lineage>
</organism>
<comment type="caution">
    <text evidence="1">The sequence shown here is derived from an EMBL/GenBank/DDBJ whole genome shotgun (WGS) entry which is preliminary data.</text>
</comment>
<dbReference type="EMBL" id="JANBPW010001643">
    <property type="protein sequence ID" value="KAJ1943712.1"/>
    <property type="molecule type" value="Genomic_DNA"/>
</dbReference>